<dbReference type="RefSeq" id="YP_009208925.1">
    <property type="nucleotide sequence ID" value="NC_028912.1"/>
</dbReference>
<name>A0A076YLT6_9CAUD</name>
<gene>
    <name evidence="2" type="ORF">PBI_SWIRLEY_40</name>
</gene>
<dbReference type="KEGG" id="vg:26635330"/>
<dbReference type="Proteomes" id="UP000204370">
    <property type="component" value="Segment"/>
</dbReference>
<feature type="region of interest" description="Disordered" evidence="1">
    <location>
        <begin position="1"/>
        <end position="26"/>
    </location>
</feature>
<sequence>MRNESRTDFDDWYGSPAPSGSDRHGYVTYTETNPTLVRSIQMLLDGNEWGYRPGYPNITVHECWSGYSEYTVTNTWSEIEIVWGEDSRYFNHVSDFFRALAEADPPRGY</sequence>
<evidence type="ECO:0000313" key="3">
    <source>
        <dbReference type="Proteomes" id="UP000204370"/>
    </source>
</evidence>
<dbReference type="EMBL" id="KM101118">
    <property type="protein sequence ID" value="AIK68905.1"/>
    <property type="molecule type" value="Genomic_DNA"/>
</dbReference>
<accession>A0A076YLT6</accession>
<proteinExistence type="predicted"/>
<keyword evidence="3" id="KW-1185">Reference proteome</keyword>
<organism evidence="2 3">
    <name type="scientific">Mycobacterium phage Swirley</name>
    <dbReference type="NCBI Taxonomy" id="1527534"/>
    <lineage>
        <taxon>Viruses</taxon>
        <taxon>Duplodnaviria</taxon>
        <taxon>Heunggongvirae</taxon>
        <taxon>Uroviricota</taxon>
        <taxon>Caudoviricetes</taxon>
        <taxon>Benedictvirus</taxon>
        <taxon>Benedictvirus swirley</taxon>
    </lineage>
</organism>
<protein>
    <submittedName>
        <fullName evidence="2">Uncharacterized protein</fullName>
    </submittedName>
</protein>
<dbReference type="OrthoDB" id="14086at10239"/>
<evidence type="ECO:0000313" key="2">
    <source>
        <dbReference type="EMBL" id="AIK68905.1"/>
    </source>
</evidence>
<evidence type="ECO:0000256" key="1">
    <source>
        <dbReference type="SAM" id="MobiDB-lite"/>
    </source>
</evidence>
<dbReference type="GeneID" id="26635330"/>
<reference evidence="2 3" key="1">
    <citation type="submission" date="2014-06" db="EMBL/GenBank/DDBJ databases">
        <authorList>
            <person name="Delgado B.M."/>
            <person name="Feathers C.T."/>
            <person name="Feeney M.S."/>
            <person name="Feuer K.L."/>
            <person name="Florin D.T."/>
            <person name="Gordon M.B."/>
            <person name="Gorman S.E."/>
            <person name="Grajales M."/>
            <person name="Heckman E.L."/>
            <person name="Juarez M.C."/>
            <person name="Kenna M.A."/>
            <person name="Mageeney C.M."/>
            <person name="Marzillier J.Y."/>
            <person name="Miller B.D."/>
            <person name="Schlegel J.L."/>
            <person name="So C.Y."/>
            <person name="Sternberg R.A."/>
            <person name="Ware V.C."/>
            <person name="Anders K.R."/>
            <person name="Braun M.A."/>
            <person name="Delesalle V.A."/>
            <person name="Hughes L.E."/>
            <person name="Bradley K.W."/>
            <person name="Barker L.P."/>
            <person name="Asai D.J."/>
            <person name="Bowman C.A."/>
            <person name="Russell D.A."/>
            <person name="Pope W.H."/>
            <person name="Jacobs-Sera D."/>
            <person name="Hendrix R.W."/>
            <person name="Hatfull G.F."/>
        </authorList>
    </citation>
    <scope>NUCLEOTIDE SEQUENCE [LARGE SCALE GENOMIC DNA]</scope>
</reference>